<comment type="subcellular location">
    <subcellularLocation>
        <location evidence="1">Cell inner membrane</location>
        <topology evidence="1">Multi-pass membrane protein</topology>
    </subcellularLocation>
</comment>
<gene>
    <name evidence="8" type="ORF">WG901_23060</name>
</gene>
<feature type="transmembrane region" description="Helical" evidence="7">
    <location>
        <begin position="75"/>
        <end position="96"/>
    </location>
</feature>
<evidence type="ECO:0000256" key="7">
    <source>
        <dbReference type="SAM" id="Phobius"/>
    </source>
</evidence>
<dbReference type="RefSeq" id="WP_339589525.1">
    <property type="nucleotide sequence ID" value="NZ_JBBHJZ010000009.1"/>
</dbReference>
<reference evidence="8 9" key="1">
    <citation type="submission" date="2024-03" db="EMBL/GenBank/DDBJ databases">
        <authorList>
            <person name="Jo J.-H."/>
        </authorList>
    </citation>
    <scope>NUCLEOTIDE SEQUENCE [LARGE SCALE GENOMIC DNA]</scope>
    <source>
        <strain evidence="8 9">PS1R-30</strain>
    </source>
</reference>
<protein>
    <recommendedName>
        <fullName evidence="2">Putative Na(+)/H(+) antiporter NhaA homolog</fullName>
    </recommendedName>
</protein>
<dbReference type="EMBL" id="JBBHJZ010000009">
    <property type="protein sequence ID" value="MEJ5979551.1"/>
    <property type="molecule type" value="Genomic_DNA"/>
</dbReference>
<evidence type="ECO:0000256" key="5">
    <source>
        <dbReference type="ARBA" id="ARBA00022989"/>
    </source>
</evidence>
<feature type="transmembrane region" description="Helical" evidence="7">
    <location>
        <begin position="37"/>
        <end position="54"/>
    </location>
</feature>
<keyword evidence="6 7" id="KW-0472">Membrane</keyword>
<dbReference type="InterPro" id="IPR004670">
    <property type="entry name" value="NhaA"/>
</dbReference>
<dbReference type="Pfam" id="PF06965">
    <property type="entry name" value="Na_H_antiport_1"/>
    <property type="match status" value="1"/>
</dbReference>
<sequence>MLLASAALALVHANSPLGPGYAAMLQFHLGPLSIEHWINDGLMSVFFLLVGLEFKREMLDGQLSTWSRRILPRRAAAGGLAAAGGMLAPALIYLSLTAAPPLLAGRYGGAAQRAK</sequence>
<keyword evidence="5 7" id="KW-1133">Transmembrane helix</keyword>
<evidence type="ECO:0000256" key="2">
    <source>
        <dbReference type="ARBA" id="ARBA00015550"/>
    </source>
</evidence>
<dbReference type="Proteomes" id="UP001361239">
    <property type="component" value="Unassembled WGS sequence"/>
</dbReference>
<evidence type="ECO:0000256" key="3">
    <source>
        <dbReference type="ARBA" id="ARBA00022475"/>
    </source>
</evidence>
<dbReference type="PANTHER" id="PTHR30341:SF0">
    <property type="entry name" value="NA(+)_H(+) ANTIPORTER NHAA"/>
    <property type="match status" value="1"/>
</dbReference>
<proteinExistence type="predicted"/>
<evidence type="ECO:0000313" key="8">
    <source>
        <dbReference type="EMBL" id="MEJ5979551.1"/>
    </source>
</evidence>
<evidence type="ECO:0000256" key="6">
    <source>
        <dbReference type="ARBA" id="ARBA00023136"/>
    </source>
</evidence>
<comment type="caution">
    <text evidence="8">The sequence shown here is derived from an EMBL/GenBank/DDBJ whole genome shotgun (WGS) entry which is preliminary data.</text>
</comment>
<dbReference type="PANTHER" id="PTHR30341">
    <property type="entry name" value="SODIUM ION/PROTON ANTIPORTER NHAA-RELATED"/>
    <property type="match status" value="1"/>
</dbReference>
<organism evidence="8 9">
    <name type="scientific">Novosphingobium anseongense</name>
    <dbReference type="NCBI Taxonomy" id="3133436"/>
    <lineage>
        <taxon>Bacteria</taxon>
        <taxon>Pseudomonadati</taxon>
        <taxon>Pseudomonadota</taxon>
        <taxon>Alphaproteobacteria</taxon>
        <taxon>Sphingomonadales</taxon>
        <taxon>Sphingomonadaceae</taxon>
        <taxon>Novosphingobium</taxon>
    </lineage>
</organism>
<keyword evidence="9" id="KW-1185">Reference proteome</keyword>
<keyword evidence="4 7" id="KW-0812">Transmembrane</keyword>
<evidence type="ECO:0000256" key="4">
    <source>
        <dbReference type="ARBA" id="ARBA00022692"/>
    </source>
</evidence>
<dbReference type="Gene3D" id="1.20.1530.10">
    <property type="entry name" value="Na+/H+ antiporter like domain"/>
    <property type="match status" value="1"/>
</dbReference>
<dbReference type="InterPro" id="IPR023171">
    <property type="entry name" value="Na/H_antiporter_dom_sf"/>
</dbReference>
<evidence type="ECO:0000313" key="9">
    <source>
        <dbReference type="Proteomes" id="UP001361239"/>
    </source>
</evidence>
<name>A0ABU8S3U0_9SPHN</name>
<accession>A0ABU8S3U0</accession>
<keyword evidence="3" id="KW-1003">Cell membrane</keyword>
<evidence type="ECO:0000256" key="1">
    <source>
        <dbReference type="ARBA" id="ARBA00004429"/>
    </source>
</evidence>